<feature type="transmembrane region" description="Helical" evidence="1">
    <location>
        <begin position="77"/>
        <end position="100"/>
    </location>
</feature>
<gene>
    <name evidence="3" type="ORF">MAR_010661</name>
</gene>
<dbReference type="InterPro" id="IPR029044">
    <property type="entry name" value="Nucleotide-diphossugar_trans"/>
</dbReference>
<feature type="transmembrane region" description="Helical" evidence="1">
    <location>
        <begin position="310"/>
        <end position="336"/>
    </location>
</feature>
<keyword evidence="4" id="KW-1185">Reference proteome</keyword>
<evidence type="ECO:0000313" key="4">
    <source>
        <dbReference type="Proteomes" id="UP001164746"/>
    </source>
</evidence>
<feature type="transmembrane region" description="Helical" evidence="1">
    <location>
        <begin position="38"/>
        <end position="57"/>
    </location>
</feature>
<dbReference type="Pfam" id="PF13632">
    <property type="entry name" value="Glyco_trans_2_3"/>
    <property type="match status" value="1"/>
</dbReference>
<dbReference type="PANTHER" id="PTHR16779">
    <property type="entry name" value="BETA-1,4-MANNOSYLTRANSFERASE EGH"/>
    <property type="match status" value="1"/>
</dbReference>
<dbReference type="EMBL" id="CP111025">
    <property type="protein sequence ID" value="WAR24957.1"/>
    <property type="molecule type" value="Genomic_DNA"/>
</dbReference>
<organism evidence="3 4">
    <name type="scientific">Mya arenaria</name>
    <name type="common">Soft-shell clam</name>
    <dbReference type="NCBI Taxonomy" id="6604"/>
    <lineage>
        <taxon>Eukaryota</taxon>
        <taxon>Metazoa</taxon>
        <taxon>Spiralia</taxon>
        <taxon>Lophotrochozoa</taxon>
        <taxon>Mollusca</taxon>
        <taxon>Bivalvia</taxon>
        <taxon>Autobranchia</taxon>
        <taxon>Heteroconchia</taxon>
        <taxon>Euheterodonta</taxon>
        <taxon>Imparidentia</taxon>
        <taxon>Neoheterodontei</taxon>
        <taxon>Myida</taxon>
        <taxon>Myoidea</taxon>
        <taxon>Myidae</taxon>
        <taxon>Mya</taxon>
    </lineage>
</organism>
<dbReference type="PANTHER" id="PTHR16779:SF1">
    <property type="entry name" value="BETA-1,4-MANNOSYLTRANSFERASE EGH"/>
    <property type="match status" value="1"/>
</dbReference>
<dbReference type="Gene3D" id="3.90.550.10">
    <property type="entry name" value="Spore Coat Polysaccharide Biosynthesis Protein SpsA, Chain A"/>
    <property type="match status" value="1"/>
</dbReference>
<protein>
    <submittedName>
        <fullName evidence="3">BRE3-like protein</fullName>
    </submittedName>
</protein>
<proteinExistence type="predicted"/>
<dbReference type="InterPro" id="IPR001173">
    <property type="entry name" value="Glyco_trans_2-like"/>
</dbReference>
<keyword evidence="1" id="KW-1133">Transmembrane helix</keyword>
<feature type="domain" description="Glycosyltransferase 2-like" evidence="2">
    <location>
        <begin position="160"/>
        <end position="360"/>
    </location>
</feature>
<accession>A0ABY7FV63</accession>
<dbReference type="SUPFAM" id="SSF53448">
    <property type="entry name" value="Nucleotide-diphospho-sugar transferases"/>
    <property type="match status" value="1"/>
</dbReference>
<keyword evidence="1" id="KW-0472">Membrane</keyword>
<reference evidence="3" key="1">
    <citation type="submission" date="2022-11" db="EMBL/GenBank/DDBJ databases">
        <title>Centuries of genome instability and evolution in soft-shell clam transmissible cancer (bioRxiv).</title>
        <authorList>
            <person name="Hart S.F.M."/>
            <person name="Yonemitsu M.A."/>
            <person name="Giersch R.M."/>
            <person name="Beal B.F."/>
            <person name="Arriagada G."/>
            <person name="Davis B.W."/>
            <person name="Ostrander E.A."/>
            <person name="Goff S.P."/>
            <person name="Metzger M.J."/>
        </authorList>
    </citation>
    <scope>NUCLEOTIDE SEQUENCE</scope>
    <source>
        <strain evidence="3">MELC-2E11</strain>
        <tissue evidence="3">Siphon/mantle</tissue>
    </source>
</reference>
<evidence type="ECO:0000313" key="3">
    <source>
        <dbReference type="EMBL" id="WAR24957.1"/>
    </source>
</evidence>
<keyword evidence="1" id="KW-0812">Transmembrane</keyword>
<dbReference type="InterPro" id="IPR027389">
    <property type="entry name" value="B_mannosylTrfase_Bre-3/Egh"/>
</dbReference>
<evidence type="ECO:0000256" key="1">
    <source>
        <dbReference type="SAM" id="Phobius"/>
    </source>
</evidence>
<sequence>MSYKSLWSSLFLENILRYNRYQNNVECSTLKENRLKHLVTLLALFCFIAALCVLNSMNGPYVDATSTYGQTTAWVLFVVSLVPYLSLPMSLANCLGLVLYNPYDRKKSSRNPVNVPKVEKYIHETVVPKDYVTKHGTRFKARALNYCLENHVNHLAVNDWIVHLDKETILTKESIEGVVHFVTEGAADIGQGPIIYASGHVVQNWVTTLADCIRLALDYSLFRFQFSYLHKPIFGFKGSYIVFRNKVEMDVGLDLGPKGSIAEDCCVFFALKAMERGYTFDFITGQMRENSTFTLVDFIKQRRRWFVGQLYTVLGVDTTVLNISGLILSLKCSVLMPMSLSNLIISLYLPFQRHVIFNLLTGFIGGSFWFLYAFGAFLSFFRPELLVREAVLGVSGMLHVRHACSGDPGERRCVLGSSHNKL</sequence>
<name>A0ABY7FV63_MYAAR</name>
<dbReference type="Proteomes" id="UP001164746">
    <property type="component" value="Chromosome 14"/>
</dbReference>
<evidence type="ECO:0000259" key="2">
    <source>
        <dbReference type="Pfam" id="PF13632"/>
    </source>
</evidence>
<feature type="transmembrane region" description="Helical" evidence="1">
    <location>
        <begin position="356"/>
        <end position="381"/>
    </location>
</feature>